<evidence type="ECO:0000313" key="10">
    <source>
        <dbReference type="EnsemblMetazoa" id="AALFPA23_018783.P27618"/>
    </source>
</evidence>
<dbReference type="Pfam" id="PF05485">
    <property type="entry name" value="THAP"/>
    <property type="match status" value="1"/>
</dbReference>
<keyword evidence="1" id="KW-0479">Metal-binding</keyword>
<evidence type="ECO:0000259" key="9">
    <source>
        <dbReference type="PROSITE" id="PS51031"/>
    </source>
</evidence>
<evidence type="ECO:0000256" key="7">
    <source>
        <dbReference type="SAM" id="MobiDB-lite"/>
    </source>
</evidence>
<sequence length="290" mass="33185">MACCIFKNCFNRPTPFSKVTFFNIPKDSRRQLWLERSGNEQVRNLPLSARRLVCEAHFDECHIRRQFHRTTLSRDAVPVSYENVFKYVDDRVDEDGQQDEQVGGDAYIETAEIDLQEVPSGAGTELVEEYLGENETDVYQVEYMEEIEKPQEVEQTRELHSPPKAVFETVATQTDDLPKTLPQPSPPRKKRKLSESLKETTDQAANTEPMEVEPKRAPTPPVVSTAEQSTQTDTPQKPPENPVQKTEEEYFLLSLAEPLQRLPPEKRAMAKVKMLTYLVQLGCGMENVQL</sequence>
<dbReference type="PANTHER" id="PTHR46600">
    <property type="entry name" value="THAP DOMAIN-CONTAINING"/>
    <property type="match status" value="1"/>
</dbReference>
<evidence type="ECO:0008006" key="12">
    <source>
        <dbReference type="Google" id="ProtNLM"/>
    </source>
</evidence>
<reference evidence="10" key="2">
    <citation type="submission" date="2025-05" db="UniProtKB">
        <authorList>
            <consortium name="EnsemblMetazoa"/>
        </authorList>
    </citation>
    <scope>IDENTIFICATION</scope>
    <source>
        <strain evidence="10">Foshan</strain>
    </source>
</reference>
<dbReference type="EnsemblMetazoa" id="AALFPA23_018783.R27618">
    <property type="protein sequence ID" value="AALFPA23_018783.P27618"/>
    <property type="gene ID" value="AALFPA23_018783"/>
</dbReference>
<comment type="subcellular location">
    <subcellularLocation>
        <location evidence="6">Nucleus</location>
    </subcellularLocation>
</comment>
<keyword evidence="6" id="KW-0539">Nucleus</keyword>
<evidence type="ECO:0000256" key="2">
    <source>
        <dbReference type="ARBA" id="ARBA00022771"/>
    </source>
</evidence>
<keyword evidence="4 5" id="KW-0238">DNA-binding</keyword>
<protein>
    <recommendedName>
        <fullName evidence="12">THAP-type domain-containing protein</fullName>
    </recommendedName>
</protein>
<keyword evidence="2 5" id="KW-0863">Zinc-finger</keyword>
<dbReference type="PROSITE" id="PS50950">
    <property type="entry name" value="ZF_THAP"/>
    <property type="match status" value="1"/>
</dbReference>
<feature type="compositionally biased region" description="Polar residues" evidence="7">
    <location>
        <begin position="225"/>
        <end position="235"/>
    </location>
</feature>
<evidence type="ECO:0000256" key="3">
    <source>
        <dbReference type="ARBA" id="ARBA00022833"/>
    </source>
</evidence>
<name>A0ABM1ZIF8_AEDAL</name>
<dbReference type="InterPro" id="IPR006612">
    <property type="entry name" value="THAP_Znf"/>
</dbReference>
<keyword evidence="3" id="KW-0862">Zinc</keyword>
<evidence type="ECO:0000256" key="6">
    <source>
        <dbReference type="PROSITE-ProRule" id="PRU00371"/>
    </source>
</evidence>
<evidence type="ECO:0000259" key="8">
    <source>
        <dbReference type="PROSITE" id="PS50950"/>
    </source>
</evidence>
<dbReference type="SUPFAM" id="SSF57716">
    <property type="entry name" value="Glucocorticoid receptor-like (DNA-binding domain)"/>
    <property type="match status" value="1"/>
</dbReference>
<dbReference type="InterPro" id="IPR004210">
    <property type="entry name" value="BESS_motif"/>
</dbReference>
<keyword evidence="11" id="KW-1185">Reference proteome</keyword>
<evidence type="ECO:0000256" key="5">
    <source>
        <dbReference type="PROSITE-ProRule" id="PRU00309"/>
    </source>
</evidence>
<dbReference type="RefSeq" id="XP_062710864.1">
    <property type="nucleotide sequence ID" value="XM_062854880.1"/>
</dbReference>
<feature type="domain" description="THAP-type" evidence="8">
    <location>
        <begin position="1"/>
        <end position="81"/>
    </location>
</feature>
<dbReference type="GeneID" id="109423967"/>
<feature type="region of interest" description="Disordered" evidence="7">
    <location>
        <begin position="169"/>
        <end position="246"/>
    </location>
</feature>
<accession>A0ABM1ZIF8</accession>
<evidence type="ECO:0000256" key="1">
    <source>
        <dbReference type="ARBA" id="ARBA00022723"/>
    </source>
</evidence>
<evidence type="ECO:0000313" key="11">
    <source>
        <dbReference type="Proteomes" id="UP000069940"/>
    </source>
</evidence>
<dbReference type="Proteomes" id="UP000069940">
    <property type="component" value="Unassembled WGS sequence"/>
</dbReference>
<dbReference type="Pfam" id="PF02944">
    <property type="entry name" value="BESS"/>
    <property type="match status" value="1"/>
</dbReference>
<reference evidence="11" key="1">
    <citation type="journal article" date="2015" name="Proc. Natl. Acad. Sci. U.S.A.">
        <title>Genome sequence of the Asian Tiger mosquito, Aedes albopictus, reveals insights into its biology, genetics, and evolution.</title>
        <authorList>
            <person name="Chen X.G."/>
            <person name="Jiang X."/>
            <person name="Gu J."/>
            <person name="Xu M."/>
            <person name="Wu Y."/>
            <person name="Deng Y."/>
            <person name="Zhang C."/>
            <person name="Bonizzoni M."/>
            <person name="Dermauw W."/>
            <person name="Vontas J."/>
            <person name="Armbruster P."/>
            <person name="Huang X."/>
            <person name="Yang Y."/>
            <person name="Zhang H."/>
            <person name="He W."/>
            <person name="Peng H."/>
            <person name="Liu Y."/>
            <person name="Wu K."/>
            <person name="Chen J."/>
            <person name="Lirakis M."/>
            <person name="Topalis P."/>
            <person name="Van Leeuwen T."/>
            <person name="Hall A.B."/>
            <person name="Jiang X."/>
            <person name="Thorpe C."/>
            <person name="Mueller R.L."/>
            <person name="Sun C."/>
            <person name="Waterhouse R.M."/>
            <person name="Yan G."/>
            <person name="Tu Z.J."/>
            <person name="Fang X."/>
            <person name="James A.A."/>
        </authorList>
    </citation>
    <scope>NUCLEOTIDE SEQUENCE [LARGE SCALE GENOMIC DNA]</scope>
    <source>
        <strain evidence="11">Foshan</strain>
    </source>
</reference>
<organism evidence="10 11">
    <name type="scientific">Aedes albopictus</name>
    <name type="common">Asian tiger mosquito</name>
    <name type="synonym">Stegomyia albopicta</name>
    <dbReference type="NCBI Taxonomy" id="7160"/>
    <lineage>
        <taxon>Eukaryota</taxon>
        <taxon>Metazoa</taxon>
        <taxon>Ecdysozoa</taxon>
        <taxon>Arthropoda</taxon>
        <taxon>Hexapoda</taxon>
        <taxon>Insecta</taxon>
        <taxon>Pterygota</taxon>
        <taxon>Neoptera</taxon>
        <taxon>Endopterygota</taxon>
        <taxon>Diptera</taxon>
        <taxon>Nematocera</taxon>
        <taxon>Culicoidea</taxon>
        <taxon>Culicidae</taxon>
        <taxon>Culicinae</taxon>
        <taxon>Aedini</taxon>
        <taxon>Aedes</taxon>
        <taxon>Stegomyia</taxon>
    </lineage>
</organism>
<dbReference type="PROSITE" id="PS51031">
    <property type="entry name" value="BESS"/>
    <property type="match status" value="1"/>
</dbReference>
<evidence type="ECO:0000256" key="4">
    <source>
        <dbReference type="ARBA" id="ARBA00023125"/>
    </source>
</evidence>
<dbReference type="InterPro" id="IPR026516">
    <property type="entry name" value="THAP1/10"/>
</dbReference>
<dbReference type="SMART" id="SM00980">
    <property type="entry name" value="THAP"/>
    <property type="match status" value="1"/>
</dbReference>
<proteinExistence type="predicted"/>
<feature type="domain" description="BESS" evidence="9">
    <location>
        <begin position="245"/>
        <end position="284"/>
    </location>
</feature>
<dbReference type="PANTHER" id="PTHR46600:SF11">
    <property type="entry name" value="THAP DOMAIN-CONTAINING PROTEIN 10"/>
    <property type="match status" value="1"/>
</dbReference>